<gene>
    <name evidence="3" type="ORF">DEO72_LG11g1366</name>
</gene>
<dbReference type="GO" id="GO:0030897">
    <property type="term" value="C:HOPS complex"/>
    <property type="evidence" value="ECO:0007669"/>
    <property type="project" value="TreeGrafter"/>
</dbReference>
<dbReference type="Gene3D" id="3.40.1090.10">
    <property type="entry name" value="Cytosolic phospholipase A2 catalytic domain"/>
    <property type="match status" value="1"/>
</dbReference>
<feature type="transmembrane region" description="Helical" evidence="1">
    <location>
        <begin position="114"/>
        <end position="136"/>
    </location>
</feature>
<dbReference type="Proteomes" id="UP000501690">
    <property type="component" value="Linkage Group LG11"/>
</dbReference>
<dbReference type="GO" id="GO:0016197">
    <property type="term" value="P:endosomal transport"/>
    <property type="evidence" value="ECO:0007669"/>
    <property type="project" value="TreeGrafter"/>
</dbReference>
<dbReference type="InterPro" id="IPR016534">
    <property type="entry name" value="VPS16"/>
</dbReference>
<accession>A0A4D6NL52</accession>
<organism evidence="3 4">
    <name type="scientific">Vigna unguiculata</name>
    <name type="common">Cowpea</name>
    <dbReference type="NCBI Taxonomy" id="3917"/>
    <lineage>
        <taxon>Eukaryota</taxon>
        <taxon>Viridiplantae</taxon>
        <taxon>Streptophyta</taxon>
        <taxon>Embryophyta</taxon>
        <taxon>Tracheophyta</taxon>
        <taxon>Spermatophyta</taxon>
        <taxon>Magnoliopsida</taxon>
        <taxon>eudicotyledons</taxon>
        <taxon>Gunneridae</taxon>
        <taxon>Pentapetalae</taxon>
        <taxon>rosids</taxon>
        <taxon>fabids</taxon>
        <taxon>Fabales</taxon>
        <taxon>Fabaceae</taxon>
        <taxon>Papilionoideae</taxon>
        <taxon>50 kb inversion clade</taxon>
        <taxon>NPAAA clade</taxon>
        <taxon>indigoferoid/millettioid clade</taxon>
        <taxon>Phaseoleae</taxon>
        <taxon>Vigna</taxon>
    </lineage>
</organism>
<evidence type="ECO:0000256" key="1">
    <source>
        <dbReference type="SAM" id="Phobius"/>
    </source>
</evidence>
<keyword evidence="4" id="KW-1185">Reference proteome</keyword>
<reference evidence="3 4" key="1">
    <citation type="submission" date="2019-04" db="EMBL/GenBank/DDBJ databases">
        <title>An improved genome assembly and genetic linkage map for asparagus bean, Vigna unguiculata ssp. sesquipedialis.</title>
        <authorList>
            <person name="Xia Q."/>
            <person name="Zhang R."/>
            <person name="Dong Y."/>
        </authorList>
    </citation>
    <scope>NUCLEOTIDE SEQUENCE [LARGE SCALE GENOMIC DNA]</scope>
    <source>
        <tissue evidence="3">Leaf</tissue>
    </source>
</reference>
<keyword evidence="1" id="KW-0812">Transmembrane</keyword>
<protein>
    <submittedName>
        <fullName evidence="3">Vacuolar protein sorting-associated protein 16</fullName>
    </submittedName>
</protein>
<dbReference type="Pfam" id="PF04841">
    <property type="entry name" value="Vps16_N"/>
    <property type="match status" value="1"/>
</dbReference>
<dbReference type="GO" id="GO:0005765">
    <property type="term" value="C:lysosomal membrane"/>
    <property type="evidence" value="ECO:0007669"/>
    <property type="project" value="TreeGrafter"/>
</dbReference>
<evidence type="ECO:0000313" key="4">
    <source>
        <dbReference type="Proteomes" id="UP000501690"/>
    </source>
</evidence>
<feature type="domain" description="Vps16 N-terminal" evidence="2">
    <location>
        <begin position="140"/>
        <end position="193"/>
    </location>
</feature>
<dbReference type="GO" id="GO:0003779">
    <property type="term" value="F:actin binding"/>
    <property type="evidence" value="ECO:0007669"/>
    <property type="project" value="TreeGrafter"/>
</dbReference>
<keyword evidence="1" id="KW-0472">Membrane</keyword>
<dbReference type="PANTHER" id="PTHR12811">
    <property type="entry name" value="VACUOLAR PROTEIN SORTING VPS16"/>
    <property type="match status" value="1"/>
</dbReference>
<dbReference type="GO" id="GO:0006886">
    <property type="term" value="P:intracellular protein transport"/>
    <property type="evidence" value="ECO:0007669"/>
    <property type="project" value="InterPro"/>
</dbReference>
<keyword evidence="1" id="KW-1133">Transmembrane helix</keyword>
<dbReference type="AlphaFoldDB" id="A0A4D6NL52"/>
<evidence type="ECO:0000313" key="3">
    <source>
        <dbReference type="EMBL" id="QCE14366.1"/>
    </source>
</evidence>
<feature type="transmembrane region" description="Helical" evidence="1">
    <location>
        <begin position="58"/>
        <end position="81"/>
    </location>
</feature>
<name>A0A4D6NL52_VIGUN</name>
<dbReference type="EMBL" id="CP039355">
    <property type="protein sequence ID" value="QCE14366.1"/>
    <property type="molecule type" value="Genomic_DNA"/>
</dbReference>
<dbReference type="PANTHER" id="PTHR12811:SF0">
    <property type="entry name" value="VACUOLAR PROTEIN SORTING-ASSOCIATED PROTEIN 16 HOMOLOG"/>
    <property type="match status" value="1"/>
</dbReference>
<dbReference type="GO" id="GO:0005768">
    <property type="term" value="C:endosome"/>
    <property type="evidence" value="ECO:0007669"/>
    <property type="project" value="TreeGrafter"/>
</dbReference>
<dbReference type="InterPro" id="IPR006926">
    <property type="entry name" value="Vps16_N"/>
</dbReference>
<dbReference type="GO" id="GO:0042144">
    <property type="term" value="P:vacuole fusion, non-autophagic"/>
    <property type="evidence" value="ECO:0007669"/>
    <property type="project" value="TreeGrafter"/>
</dbReference>
<proteinExistence type="predicted"/>
<feature type="transmembrane region" description="Helical" evidence="1">
    <location>
        <begin position="88"/>
        <end position="108"/>
    </location>
</feature>
<sequence length="351" mass="38742">MPTLFAVVSSCMITETLDLGENDLNEYESILRPLKGCIFYARKLEIWSNFAVIHHEDLAHYFDVIGGNSIGGVIIAMLAILNWSSTNWLGPGIGFIGSASTAILHNDWKLSRGVYIFVLIGLVLLLGVISALIVVVKPWTADENLRLIRSSLPEAVEACVDAAGHEFDVSRQRTLLRAASYGQAFCSNFQRDRIQEMCKILRVLNAVRSPEIGIPLSIQQYKLLTPSVLIGRLITAHQHLLALKISEYLGMNQEVVIKHWACSKITASLAIPDAALLEILLDKLKLCKGISYAAVAAHADKSGRRKLVALLVEHEPRSSKQMMEDAVHFLGKETVIQAVARSTTKHLEPQT</sequence>
<evidence type="ECO:0000259" key="2">
    <source>
        <dbReference type="Pfam" id="PF04841"/>
    </source>
</evidence>